<dbReference type="AlphaFoldDB" id="A0A2A7MDQ6"/>
<comment type="caution">
    <text evidence="2">The sequence shown here is derived from an EMBL/GenBank/DDBJ whole genome shotgun (WGS) entry which is preliminary data.</text>
</comment>
<dbReference type="PIRSF" id="PIRSF015034">
    <property type="entry name" value="YacH"/>
    <property type="match status" value="1"/>
</dbReference>
<organism evidence="2 3">
    <name type="scientific">Clostridium neonatale</name>
    <dbReference type="NCBI Taxonomy" id="137838"/>
    <lineage>
        <taxon>Bacteria</taxon>
        <taxon>Bacillati</taxon>
        <taxon>Bacillota</taxon>
        <taxon>Clostridia</taxon>
        <taxon>Eubacteriales</taxon>
        <taxon>Clostridiaceae</taxon>
        <taxon>Clostridium</taxon>
    </lineage>
</organism>
<sequence length="190" mass="21781">MLCEKCKKNEARINLVKILNGQKQEIWLCENCARDIADIPMLNSISKEIDFPFQGILTGLISNFNNVSEKKELVCPNCGMHYDEFKKTGKLGCSECYEEFSKSNEPLVKTATNFVKYAGKIPKRNKIELSQKKKLKDLKESLQKLILEEDYEKAAVIRDSISEIEKSIIDDSISRMIDVEGEEYNEKLDS</sequence>
<name>A0A2A7MDQ6_9CLOT</name>
<dbReference type="GO" id="GO:1990169">
    <property type="term" value="P:stress response to copper ion"/>
    <property type="evidence" value="ECO:0007669"/>
    <property type="project" value="TreeGrafter"/>
</dbReference>
<dbReference type="InterPro" id="IPR036876">
    <property type="entry name" value="UVR_dom_sf"/>
</dbReference>
<dbReference type="GO" id="GO:0008270">
    <property type="term" value="F:zinc ion binding"/>
    <property type="evidence" value="ECO:0007669"/>
    <property type="project" value="TreeGrafter"/>
</dbReference>
<dbReference type="GO" id="GO:1990170">
    <property type="term" value="P:stress response to cadmium ion"/>
    <property type="evidence" value="ECO:0007669"/>
    <property type="project" value="TreeGrafter"/>
</dbReference>
<proteinExistence type="predicted"/>
<gene>
    <name evidence="2" type="ORF">CQ394_17495</name>
</gene>
<keyword evidence="3" id="KW-1185">Reference proteome</keyword>
<dbReference type="PROSITE" id="PS50151">
    <property type="entry name" value="UVR"/>
    <property type="match status" value="1"/>
</dbReference>
<dbReference type="OrthoDB" id="9788704at2"/>
<dbReference type="GO" id="GO:0046870">
    <property type="term" value="F:cadmium ion binding"/>
    <property type="evidence" value="ECO:0007669"/>
    <property type="project" value="TreeGrafter"/>
</dbReference>
<dbReference type="GeneID" id="68875473"/>
<dbReference type="GO" id="GO:0005507">
    <property type="term" value="F:copper ion binding"/>
    <property type="evidence" value="ECO:0007669"/>
    <property type="project" value="TreeGrafter"/>
</dbReference>
<dbReference type="PANTHER" id="PTHR38430:SF1">
    <property type="entry name" value="PROTEIN-ARGININE KINASE ACTIVATOR PROTEIN"/>
    <property type="match status" value="1"/>
</dbReference>
<dbReference type="InterPro" id="IPR001943">
    <property type="entry name" value="UVR_dom"/>
</dbReference>
<accession>A0A2A7MDQ6</accession>
<reference evidence="2 3" key="1">
    <citation type="submission" date="2017-10" db="EMBL/GenBank/DDBJ databases">
        <title>Effective Description of Clostridium neonatale sp. nov. linked to necrotizing enterocolitis in neonates and a clarification of species assignable to the genus Clostridium (Prazmowski 1880) emend. Lawson and Rainey 2016.</title>
        <authorList>
            <person name="Bernard K."/>
            <person name="Burdz T."/>
            <person name="Wiebe D."/>
            <person name="Balcewich B."/>
            <person name="Alfa M."/>
            <person name="Bernier A.-M."/>
        </authorList>
    </citation>
    <scope>NUCLEOTIDE SEQUENCE [LARGE SCALE GENOMIC DNA]</scope>
    <source>
        <strain evidence="2 3">LCDC99A005</strain>
    </source>
</reference>
<dbReference type="GO" id="GO:0050897">
    <property type="term" value="F:cobalt ion binding"/>
    <property type="evidence" value="ECO:0007669"/>
    <property type="project" value="TreeGrafter"/>
</dbReference>
<protein>
    <submittedName>
        <fullName evidence="2">Excinuclease ABC subunit B</fullName>
    </submittedName>
</protein>
<dbReference type="Proteomes" id="UP000220840">
    <property type="component" value="Unassembled WGS sequence"/>
</dbReference>
<dbReference type="PANTHER" id="PTHR38430">
    <property type="entry name" value="PROTEIN-ARGININE KINASE ACTIVATOR PROTEIN"/>
    <property type="match status" value="1"/>
</dbReference>
<dbReference type="STRING" id="137838.GCA_001458595_00684"/>
<dbReference type="SUPFAM" id="SSF46600">
    <property type="entry name" value="C-terminal UvrC-binding domain of UvrB"/>
    <property type="match status" value="1"/>
</dbReference>
<dbReference type="Pfam" id="PF02151">
    <property type="entry name" value="UVR"/>
    <property type="match status" value="1"/>
</dbReference>
<evidence type="ECO:0000313" key="3">
    <source>
        <dbReference type="Proteomes" id="UP000220840"/>
    </source>
</evidence>
<evidence type="ECO:0000313" key="2">
    <source>
        <dbReference type="EMBL" id="PEG29729.1"/>
    </source>
</evidence>
<evidence type="ECO:0000259" key="1">
    <source>
        <dbReference type="PROSITE" id="PS50151"/>
    </source>
</evidence>
<feature type="domain" description="UVR" evidence="1">
    <location>
        <begin position="132"/>
        <end position="167"/>
    </location>
</feature>
<dbReference type="InterPro" id="IPR025542">
    <property type="entry name" value="YacH"/>
</dbReference>
<dbReference type="RefSeq" id="WP_058293624.1">
    <property type="nucleotide sequence ID" value="NZ_CAKJVD010000034.1"/>
</dbReference>
<dbReference type="EMBL" id="PDCJ01000003">
    <property type="protein sequence ID" value="PEG29729.1"/>
    <property type="molecule type" value="Genomic_DNA"/>
</dbReference>